<protein>
    <recommendedName>
        <fullName evidence="7">WPP domain-interacting protein 2</fullName>
    </recommendedName>
</protein>
<sequence>MDSETEFSVEKDHDHHHNSNDNEVRNNGNGSCADQTQNLVKTGETNPSGLESKSPPPTRIGVGLKKWKRIRRRDGVKDSPSSPTVDSSKMLKRLLTENDHSSKHQQNVNSSKHQHEMKASSEGSVGSVNVLKNSGAGAVDGFAFRSLDLDSRNAVGSCFVAGTDSENSEDRSSKSSTAASAPKAKFDQPAVLGQGREKNKVKGGMSGKTSGNSSQRIPQVGKAKIEISKKARGERVRFEKENSHSSIESDSRSSNFFFTQGSNVSSNGKQIGRSVSYDGENSEDAHANEQRFGEDVQTSFSKKNVGEVEDLQDDSVAENSWRVKDGKSGNNMFSTGRDPLVQSMLSLQSVQEALEKEVQKLAEIRKEPILAASSMEGGSDFASTGIQEPYLSSQLTSEKPTQLDVDSLQAKVLSLEQNVKILESKLDESKNLLVSKEIKVAELKATINSTEFLKDESGSTTDLQEKRHRQIEEEMEGMFKQRIEAEIEFLTISMATQNLKVVAEKQTTLFEEQKSIAEEQAQMLNKLGNAEIKAAKLEKQAHELENHCGDILEIEEVSVTRRKVYKVTWCVCTQLILLVLVLWRFVLELAPPPEAVVPT</sequence>
<name>A0A7J6DND4_CANSA</name>
<feature type="compositionally biased region" description="Polar residues" evidence="2">
    <location>
        <begin position="207"/>
        <end position="217"/>
    </location>
</feature>
<dbReference type="EMBL" id="JAATIQ010000791">
    <property type="protein sequence ID" value="KAF4347603.1"/>
    <property type="molecule type" value="Genomic_DNA"/>
</dbReference>
<evidence type="ECO:0000313" key="3">
    <source>
        <dbReference type="EMBL" id="KAF4347603.1"/>
    </source>
</evidence>
<keyword evidence="1" id="KW-0175">Coiled coil</keyword>
<feature type="coiled-coil region" evidence="1">
    <location>
        <begin position="520"/>
        <end position="547"/>
    </location>
</feature>
<feature type="compositionally biased region" description="Basic residues" evidence="2">
    <location>
        <begin position="65"/>
        <end position="74"/>
    </location>
</feature>
<evidence type="ECO:0000313" key="4">
    <source>
        <dbReference type="EMBL" id="KAF4349121.1"/>
    </source>
</evidence>
<feature type="compositionally biased region" description="Polar residues" evidence="2">
    <location>
        <begin position="121"/>
        <end position="132"/>
    </location>
</feature>
<evidence type="ECO:0000313" key="6">
    <source>
        <dbReference type="Proteomes" id="UP000583929"/>
    </source>
</evidence>
<dbReference type="AlphaFoldDB" id="A0A7J6DND4"/>
<dbReference type="Proteomes" id="UP000583929">
    <property type="component" value="Unassembled WGS sequence"/>
</dbReference>
<evidence type="ECO:0000256" key="2">
    <source>
        <dbReference type="SAM" id="MobiDB-lite"/>
    </source>
</evidence>
<comment type="caution">
    <text evidence="3">The sequence shown here is derived from an EMBL/GenBank/DDBJ whole genome shotgun (WGS) entry which is preliminary data.</text>
</comment>
<feature type="coiled-coil region" evidence="1">
    <location>
        <begin position="405"/>
        <end position="488"/>
    </location>
</feature>
<feature type="region of interest" description="Disordered" evidence="2">
    <location>
        <begin position="1"/>
        <end position="132"/>
    </location>
</feature>
<feature type="compositionally biased region" description="Basic and acidic residues" evidence="2">
    <location>
        <begin position="8"/>
        <end position="24"/>
    </location>
</feature>
<dbReference type="PANTHER" id="PTHR34562">
    <property type="entry name" value="WPP DOMAIN-INTERACTING PROTEIN 2"/>
    <property type="match status" value="1"/>
</dbReference>
<feature type="compositionally biased region" description="Polar residues" evidence="2">
    <location>
        <begin position="255"/>
        <end position="269"/>
    </location>
</feature>
<organism evidence="3 6">
    <name type="scientific">Cannabis sativa</name>
    <name type="common">Hemp</name>
    <name type="synonym">Marijuana</name>
    <dbReference type="NCBI Taxonomy" id="3483"/>
    <lineage>
        <taxon>Eukaryota</taxon>
        <taxon>Viridiplantae</taxon>
        <taxon>Streptophyta</taxon>
        <taxon>Embryophyta</taxon>
        <taxon>Tracheophyta</taxon>
        <taxon>Spermatophyta</taxon>
        <taxon>Magnoliopsida</taxon>
        <taxon>eudicotyledons</taxon>
        <taxon>Gunneridae</taxon>
        <taxon>Pentapetalae</taxon>
        <taxon>rosids</taxon>
        <taxon>fabids</taxon>
        <taxon>Rosales</taxon>
        <taxon>Cannabaceae</taxon>
        <taxon>Cannabis</taxon>
    </lineage>
</organism>
<dbReference type="InterPro" id="IPR044696">
    <property type="entry name" value="WIP1/2/3"/>
</dbReference>
<gene>
    <name evidence="4" type="ORF">F8388_024389</name>
    <name evidence="3" type="ORF">G4B88_031220</name>
</gene>
<feature type="region of interest" description="Disordered" evidence="2">
    <location>
        <begin position="160"/>
        <end position="331"/>
    </location>
</feature>
<evidence type="ECO:0000256" key="1">
    <source>
        <dbReference type="SAM" id="Coils"/>
    </source>
</evidence>
<feature type="compositionally biased region" description="Basic and acidic residues" evidence="2">
    <location>
        <begin position="283"/>
        <end position="294"/>
    </location>
</feature>
<dbReference type="PANTHER" id="PTHR34562:SF8">
    <property type="entry name" value="WPP DOMAIN-INTERACTING PROTEIN 1"/>
    <property type="match status" value="1"/>
</dbReference>
<evidence type="ECO:0008006" key="7">
    <source>
        <dbReference type="Google" id="ProtNLM"/>
    </source>
</evidence>
<dbReference type="Proteomes" id="UP000525078">
    <property type="component" value="Unassembled WGS sequence"/>
</dbReference>
<feature type="compositionally biased region" description="Basic and acidic residues" evidence="2">
    <location>
        <begin position="223"/>
        <end position="251"/>
    </location>
</feature>
<keyword evidence="6" id="KW-1185">Reference proteome</keyword>
<feature type="compositionally biased region" description="Polar residues" evidence="2">
    <location>
        <begin position="25"/>
        <end position="51"/>
    </location>
</feature>
<proteinExistence type="predicted"/>
<feature type="compositionally biased region" description="Low complexity" evidence="2">
    <location>
        <begin position="174"/>
        <end position="183"/>
    </location>
</feature>
<feature type="compositionally biased region" description="Acidic residues" evidence="2">
    <location>
        <begin position="307"/>
        <end position="316"/>
    </location>
</feature>
<accession>A0A7J6DND4</accession>
<dbReference type="EMBL" id="JAATIP010000406">
    <property type="protein sequence ID" value="KAF4349121.1"/>
    <property type="molecule type" value="Genomic_DNA"/>
</dbReference>
<reference evidence="5 6" key="1">
    <citation type="journal article" date="2020" name="bioRxiv">
        <title>Sequence and annotation of 42 cannabis genomes reveals extensive copy number variation in cannabinoid synthesis and pathogen resistance genes.</title>
        <authorList>
            <person name="Mckernan K.J."/>
            <person name="Helbert Y."/>
            <person name="Kane L.T."/>
            <person name="Ebling H."/>
            <person name="Zhang L."/>
            <person name="Liu B."/>
            <person name="Eaton Z."/>
            <person name="Mclaughlin S."/>
            <person name="Kingan S."/>
            <person name="Baybayan P."/>
            <person name="Concepcion G."/>
            <person name="Jordan M."/>
            <person name="Riva A."/>
            <person name="Barbazuk W."/>
            <person name="Harkins T."/>
        </authorList>
    </citation>
    <scope>NUCLEOTIDE SEQUENCE [LARGE SCALE GENOMIC DNA]</scope>
    <source>
        <strain evidence="5 6">cv. Jamaican Lion 4</strain>
        <strain evidence="3">Father</strain>
        <strain evidence="4">Mother</strain>
        <tissue evidence="3">Leaf</tissue>
    </source>
</reference>
<evidence type="ECO:0000313" key="5">
    <source>
        <dbReference type="Proteomes" id="UP000525078"/>
    </source>
</evidence>